<feature type="region of interest" description="Disordered" evidence="1">
    <location>
        <begin position="250"/>
        <end position="270"/>
    </location>
</feature>
<feature type="compositionally biased region" description="Low complexity" evidence="1">
    <location>
        <begin position="142"/>
        <end position="158"/>
    </location>
</feature>
<evidence type="ECO:0000256" key="1">
    <source>
        <dbReference type="SAM" id="MobiDB-lite"/>
    </source>
</evidence>
<organism evidence="2 3">
    <name type="scientific">Naegleria lovaniensis</name>
    <name type="common">Amoeba</name>
    <dbReference type="NCBI Taxonomy" id="51637"/>
    <lineage>
        <taxon>Eukaryota</taxon>
        <taxon>Discoba</taxon>
        <taxon>Heterolobosea</taxon>
        <taxon>Tetramitia</taxon>
        <taxon>Eutetramitia</taxon>
        <taxon>Vahlkampfiidae</taxon>
        <taxon>Naegleria</taxon>
    </lineage>
</organism>
<evidence type="ECO:0000313" key="2">
    <source>
        <dbReference type="EMBL" id="KAG2388269.1"/>
    </source>
</evidence>
<comment type="caution">
    <text evidence="2">The sequence shown here is derived from an EMBL/GenBank/DDBJ whole genome shotgun (WGS) entry which is preliminary data.</text>
</comment>
<feature type="region of interest" description="Disordered" evidence="1">
    <location>
        <begin position="133"/>
        <end position="171"/>
    </location>
</feature>
<evidence type="ECO:0000313" key="3">
    <source>
        <dbReference type="Proteomes" id="UP000816034"/>
    </source>
</evidence>
<protein>
    <submittedName>
        <fullName evidence="2">Uncharacterized protein</fullName>
    </submittedName>
</protein>
<dbReference type="AlphaFoldDB" id="A0AA88KNQ4"/>
<dbReference type="RefSeq" id="XP_044552261.1">
    <property type="nucleotide sequence ID" value="XM_044693957.1"/>
</dbReference>
<feature type="compositionally biased region" description="Polar residues" evidence="1">
    <location>
        <begin position="255"/>
        <end position="270"/>
    </location>
</feature>
<dbReference type="EMBL" id="PYSW02000010">
    <property type="protein sequence ID" value="KAG2388269.1"/>
    <property type="molecule type" value="Genomic_DNA"/>
</dbReference>
<sequence length="270" mass="30446">MQSFQNSIYKSRFTQTVLQEDFLLNECFNSLLLTSTEDHSHSSFLAAPKISLSPSNEAKSHFIDAHRVDVSDSCHKEVNCIHGVHVKELYACIDVALADVKSDLGLTWSIFSSSPQCVHSDSILTEPFVPSVNNSTSSENDSLPCLSSHSSPQSQTQPATENKHQPSCNNVDSPTQSMKFVYYFNKSQHFIQPSAYERESPNSKLFFANLSVLTPTQQQVLMQLAERRKSGRKKKSTLNQNHTIVKRRRMKKLNSNKQDTCQARSSRLCK</sequence>
<accession>A0AA88KNQ4</accession>
<dbReference type="Proteomes" id="UP000816034">
    <property type="component" value="Unassembled WGS sequence"/>
</dbReference>
<name>A0AA88KNQ4_NAELO</name>
<proteinExistence type="predicted"/>
<reference evidence="2 3" key="1">
    <citation type="journal article" date="2018" name="BMC Genomics">
        <title>The genome of Naegleria lovaniensis, the basis for a comparative approach to unravel pathogenicity factors of the human pathogenic amoeba N. fowleri.</title>
        <authorList>
            <person name="Liechti N."/>
            <person name="Schurch N."/>
            <person name="Bruggmann R."/>
            <person name="Wittwer M."/>
        </authorList>
    </citation>
    <scope>NUCLEOTIDE SEQUENCE [LARGE SCALE GENOMIC DNA]</scope>
    <source>
        <strain evidence="2 3">ATCC 30569</strain>
    </source>
</reference>
<dbReference type="GeneID" id="68092895"/>
<keyword evidence="3" id="KW-1185">Reference proteome</keyword>
<gene>
    <name evidence="2" type="ORF">C9374_000433</name>
</gene>